<feature type="binding site" description="axial binding residue" evidence="10">
    <location>
        <position position="229"/>
    </location>
    <ligand>
        <name>heme</name>
        <dbReference type="ChEBI" id="CHEBI:30413"/>
        <label>3</label>
    </ligand>
    <ligandPart>
        <name>Fe</name>
        <dbReference type="ChEBI" id="CHEBI:18248"/>
    </ligandPart>
</feature>
<comment type="function">
    <text evidence="1">The reaction center of purple bacteria contains a tightly bound cytochrome molecule which re-reduces the photo oxidized primary electron donor.</text>
</comment>
<dbReference type="GO" id="GO:0009055">
    <property type="term" value="F:electron transfer activity"/>
    <property type="evidence" value="ECO:0007669"/>
    <property type="project" value="InterPro"/>
</dbReference>
<comment type="PTM">
    <text evidence="9">Binds 4 heme groups per subunit.</text>
</comment>
<feature type="binding site" description="axial binding residue" evidence="10">
    <location>
        <position position="119"/>
    </location>
    <ligand>
        <name>heme</name>
        <dbReference type="ChEBI" id="CHEBI:30413"/>
        <label>2</label>
    </ligand>
    <ligandPart>
        <name>Fe</name>
        <dbReference type="ChEBI" id="CHEBI:18248"/>
    </ligandPart>
</feature>
<accession>A0A2W2BRT7</accession>
<keyword evidence="7" id="KW-0249">Electron transport</keyword>
<keyword evidence="5 9" id="KW-0349">Heme</keyword>
<evidence type="ECO:0000256" key="8">
    <source>
        <dbReference type="ARBA" id="ARBA00023004"/>
    </source>
</evidence>
<dbReference type="EMBL" id="QKVK01000007">
    <property type="protein sequence ID" value="PZF76136.1"/>
    <property type="molecule type" value="Genomic_DNA"/>
</dbReference>
<evidence type="ECO:0000313" key="12">
    <source>
        <dbReference type="Proteomes" id="UP000248795"/>
    </source>
</evidence>
<evidence type="ECO:0000256" key="1">
    <source>
        <dbReference type="ARBA" id="ARBA00003196"/>
    </source>
</evidence>
<dbReference type="PIRSF" id="PIRSF000017">
    <property type="entry name" value="RC_cytochrome"/>
    <property type="match status" value="1"/>
</dbReference>
<evidence type="ECO:0000256" key="10">
    <source>
        <dbReference type="PIRSR" id="PIRSR000017-2"/>
    </source>
</evidence>
<feature type="binding site" description="covalent" evidence="9">
    <location>
        <position position="144"/>
    </location>
    <ligand>
        <name>heme</name>
        <dbReference type="ChEBI" id="CHEBI:30413"/>
        <label>2</label>
    </ligand>
</feature>
<organism evidence="11 12">
    <name type="scientific">Aestuariivirga litoralis</name>
    <dbReference type="NCBI Taxonomy" id="2650924"/>
    <lineage>
        <taxon>Bacteria</taxon>
        <taxon>Pseudomonadati</taxon>
        <taxon>Pseudomonadota</taxon>
        <taxon>Alphaproteobacteria</taxon>
        <taxon>Hyphomicrobiales</taxon>
        <taxon>Aestuariivirgaceae</taxon>
        <taxon>Aestuariivirga</taxon>
    </lineage>
</organism>
<protein>
    <recommendedName>
        <fullName evidence="2">Photosynthetic reaction center cytochrome c subunit</fullName>
    </recommendedName>
</protein>
<keyword evidence="3" id="KW-0813">Transport</keyword>
<name>A0A2W2BRT7_9HYPH</name>
<evidence type="ECO:0000256" key="2">
    <source>
        <dbReference type="ARBA" id="ARBA00015978"/>
    </source>
</evidence>
<feature type="binding site" description="axial binding residue" evidence="10">
    <location>
        <position position="133"/>
    </location>
    <ligand>
        <name>heme</name>
        <dbReference type="ChEBI" id="CHEBI:30413"/>
        <label>4</label>
    </ligand>
    <ligandPart>
        <name>Fe</name>
        <dbReference type="ChEBI" id="CHEBI:18248"/>
    </ligandPart>
</feature>
<feature type="binding site" description="axial binding residue" evidence="10">
    <location>
        <position position="100"/>
    </location>
    <ligand>
        <name>heme</name>
        <dbReference type="ChEBI" id="CHEBI:30413"/>
        <label>1</label>
    </ligand>
    <ligandPart>
        <name>Fe</name>
        <dbReference type="ChEBI" id="CHEBI:18248"/>
    </ligandPart>
</feature>
<evidence type="ECO:0000256" key="6">
    <source>
        <dbReference type="ARBA" id="ARBA00022723"/>
    </source>
</evidence>
<dbReference type="GO" id="GO:0019684">
    <property type="term" value="P:photosynthesis, light reaction"/>
    <property type="evidence" value="ECO:0007669"/>
    <property type="project" value="InterPro"/>
</dbReference>
<dbReference type="GO" id="GO:0020037">
    <property type="term" value="F:heme binding"/>
    <property type="evidence" value="ECO:0007669"/>
    <property type="project" value="InterPro"/>
</dbReference>
<feature type="binding site" description="covalent" evidence="9">
    <location>
        <position position="300"/>
    </location>
    <ligand>
        <name>heme</name>
        <dbReference type="ChEBI" id="CHEBI:30413"/>
        <label>4</label>
    </ligand>
</feature>
<dbReference type="Gene3D" id="1.10.468.10">
    <property type="entry name" value="Photosynthetic Reaction Center, subunit C, domain 2"/>
    <property type="match status" value="2"/>
</dbReference>
<dbReference type="InterPro" id="IPR036280">
    <property type="entry name" value="Multihaem_cyt_sf"/>
</dbReference>
<dbReference type="InterPro" id="IPR023119">
    <property type="entry name" value="Multihaem_cyt_PRC_cyt_su-like"/>
</dbReference>
<feature type="binding site" description="axial binding residue" evidence="10">
    <location>
        <position position="244"/>
    </location>
    <ligand>
        <name>heme</name>
        <dbReference type="ChEBI" id="CHEBI:30413"/>
        <label>3</label>
    </ligand>
    <ligandPart>
        <name>Fe</name>
        <dbReference type="ChEBI" id="CHEBI:18248"/>
    </ligandPart>
</feature>
<feature type="binding site" description="axial binding residue" evidence="10">
    <location>
        <position position="304"/>
    </location>
    <ligand>
        <name>heme</name>
        <dbReference type="ChEBI" id="CHEBI:30413"/>
        <label>4</label>
    </ligand>
    <ligandPart>
        <name>Fe</name>
        <dbReference type="ChEBI" id="CHEBI:18248"/>
    </ligandPart>
</feature>
<feature type="binding site" description="covalent" evidence="9">
    <location>
        <position position="243"/>
    </location>
    <ligand>
        <name>heme</name>
        <dbReference type="ChEBI" id="CHEBI:30413"/>
        <label>3</label>
    </ligand>
</feature>
<evidence type="ECO:0000256" key="9">
    <source>
        <dbReference type="PIRSR" id="PIRSR000017-1"/>
    </source>
</evidence>
<keyword evidence="4" id="KW-0602">Photosynthesis</keyword>
<dbReference type="GO" id="GO:0030077">
    <property type="term" value="C:plasma membrane light-harvesting complex"/>
    <property type="evidence" value="ECO:0007669"/>
    <property type="project" value="InterPro"/>
</dbReference>
<feature type="binding site" description="axial binding residue" evidence="10">
    <location>
        <position position="79"/>
    </location>
    <ligand>
        <name>heme</name>
        <dbReference type="ChEBI" id="CHEBI:30413"/>
        <label>1</label>
    </ligand>
    <ligandPart>
        <name>Fe</name>
        <dbReference type="ChEBI" id="CHEBI:18248"/>
    </ligandPart>
</feature>
<comment type="caution">
    <text evidence="11">The sequence shown here is derived from an EMBL/GenBank/DDBJ whole genome shotgun (WGS) entry which is preliminary data.</text>
</comment>
<dbReference type="NCBIfam" id="NF040706">
    <property type="entry name" value="photo_cyt_PufC"/>
    <property type="match status" value="1"/>
</dbReference>
<feature type="binding site" description="covalent" evidence="9">
    <location>
        <position position="240"/>
    </location>
    <ligand>
        <name>heme</name>
        <dbReference type="ChEBI" id="CHEBI:30413"/>
        <label>3</label>
    </ligand>
</feature>
<keyword evidence="12" id="KW-1185">Reference proteome</keyword>
<evidence type="ECO:0000256" key="4">
    <source>
        <dbReference type="ARBA" id="ARBA00022531"/>
    </source>
</evidence>
<dbReference type="Pfam" id="PF02276">
    <property type="entry name" value="CytoC_RC"/>
    <property type="match status" value="1"/>
</dbReference>
<dbReference type="Proteomes" id="UP000248795">
    <property type="component" value="Unassembled WGS sequence"/>
</dbReference>
<evidence type="ECO:0000256" key="3">
    <source>
        <dbReference type="ARBA" id="ARBA00022448"/>
    </source>
</evidence>
<gene>
    <name evidence="11" type="ORF">DK847_15585</name>
</gene>
<reference evidence="12" key="1">
    <citation type="submission" date="2018-06" db="EMBL/GenBank/DDBJ databases">
        <title>Aestuariibacter litoralis strain KCTC 52945T.</title>
        <authorList>
            <person name="Li X."/>
            <person name="Salam N."/>
            <person name="Li J.-L."/>
            <person name="Chen Y.-M."/>
            <person name="Yang Z.-W."/>
            <person name="Zhang L.-Y."/>
            <person name="Han M.-X."/>
            <person name="Xiao M."/>
            <person name="Li W.-J."/>
        </authorList>
    </citation>
    <scope>NUCLEOTIDE SEQUENCE [LARGE SCALE GENOMIC DNA]</scope>
    <source>
        <strain evidence="12">KCTC 52945</strain>
    </source>
</reference>
<dbReference type="InterPro" id="IPR003158">
    <property type="entry name" value="Photosyn_RC_cyt_c-su"/>
</dbReference>
<feature type="binding site" description="covalent" evidence="9">
    <location>
        <position position="141"/>
    </location>
    <ligand>
        <name>heme</name>
        <dbReference type="ChEBI" id="CHEBI:30413"/>
        <label>2</label>
    </ligand>
</feature>
<evidence type="ECO:0000256" key="5">
    <source>
        <dbReference type="ARBA" id="ARBA00022617"/>
    </source>
</evidence>
<keyword evidence="6 10" id="KW-0479">Metal-binding</keyword>
<keyword evidence="8 10" id="KW-0408">Iron</keyword>
<dbReference type="SUPFAM" id="SSF48695">
    <property type="entry name" value="Multiheme cytochromes"/>
    <property type="match status" value="1"/>
</dbReference>
<dbReference type="GO" id="GO:0005506">
    <property type="term" value="F:iron ion binding"/>
    <property type="evidence" value="ECO:0007669"/>
    <property type="project" value="InterPro"/>
</dbReference>
<feature type="binding site" description="covalent" evidence="9">
    <location>
        <position position="99"/>
    </location>
    <ligand>
        <name>heme</name>
        <dbReference type="ChEBI" id="CHEBI:30413"/>
        <label>1</label>
    </ligand>
</feature>
<feature type="binding site" description="covalent" evidence="9">
    <location>
        <position position="96"/>
    </location>
    <ligand>
        <name>heme</name>
        <dbReference type="ChEBI" id="CHEBI:30413"/>
        <label>1</label>
    </ligand>
</feature>
<feature type="binding site" description="covalent" evidence="9">
    <location>
        <position position="303"/>
    </location>
    <ligand>
        <name>heme</name>
        <dbReference type="ChEBI" id="CHEBI:30413"/>
        <label>4</label>
    </ligand>
</feature>
<sequence length="328" mass="35799">MMLQWERPPMDSTQLGFRGLGMEQITNPRLAEKVKAANPLPTPDDAVPNDGVLVKDDKENYKNVQVLGDLDTAQFVRLMNAISTWVAPQEGDNAGCAYCHNLENMASDELYTKVVARRMIQMTRAINTQHKSHVAQTGVTCYTCHRGQPVPANIWATNPGPKQAGGFAASRDGQNLAHQSVPAYASLPYDPFTTLLNTPAESIRVVATTALPGGTGAGVKATEKTYALMMHMSTGLGVNCTFCHNSRQFANWEQSRPQRVTAWHGIQMVRDVNATYIGSLTDVFPANRKGPEGDVYKANCATCHNGVNKPLYGFSMAKDYPELSVPNP</sequence>
<evidence type="ECO:0000256" key="7">
    <source>
        <dbReference type="ARBA" id="ARBA00022982"/>
    </source>
</evidence>
<dbReference type="AlphaFoldDB" id="A0A2W2BRT7"/>
<dbReference type="CDD" id="cd09224">
    <property type="entry name" value="CytoC_RC"/>
    <property type="match status" value="1"/>
</dbReference>
<evidence type="ECO:0000313" key="11">
    <source>
        <dbReference type="EMBL" id="PZF76136.1"/>
    </source>
</evidence>
<feature type="binding site" description="axial binding residue" evidence="10">
    <location>
        <position position="145"/>
    </location>
    <ligand>
        <name>heme</name>
        <dbReference type="ChEBI" id="CHEBI:30413"/>
        <label>2</label>
    </ligand>
    <ligandPart>
        <name>Fe</name>
        <dbReference type="ChEBI" id="CHEBI:18248"/>
    </ligandPart>
</feature>
<proteinExistence type="predicted"/>